<reference evidence="2 3" key="1">
    <citation type="submission" date="2014-06" db="EMBL/GenBank/DDBJ databases">
        <title>Evolutionary Origins and Diversification of the Mycorrhizal Mutualists.</title>
        <authorList>
            <consortium name="DOE Joint Genome Institute"/>
            <consortium name="Mycorrhizal Genomics Consortium"/>
            <person name="Kohler A."/>
            <person name="Kuo A."/>
            <person name="Nagy L.G."/>
            <person name="Floudas D."/>
            <person name="Copeland A."/>
            <person name="Barry K.W."/>
            <person name="Cichocki N."/>
            <person name="Veneault-Fourrey C."/>
            <person name="LaButti K."/>
            <person name="Lindquist E.A."/>
            <person name="Lipzen A."/>
            <person name="Lundell T."/>
            <person name="Morin E."/>
            <person name="Murat C."/>
            <person name="Riley R."/>
            <person name="Ohm R."/>
            <person name="Sun H."/>
            <person name="Tunlid A."/>
            <person name="Henrissat B."/>
            <person name="Grigoriev I.V."/>
            <person name="Hibbett D.S."/>
            <person name="Martin F."/>
        </authorList>
    </citation>
    <scope>NUCLEOTIDE SEQUENCE [LARGE SCALE GENOMIC DNA]</scope>
    <source>
        <strain evidence="2 3">SS14</strain>
    </source>
</reference>
<organism evidence="2 3">
    <name type="scientific">Sphaerobolus stellatus (strain SS14)</name>
    <dbReference type="NCBI Taxonomy" id="990650"/>
    <lineage>
        <taxon>Eukaryota</taxon>
        <taxon>Fungi</taxon>
        <taxon>Dikarya</taxon>
        <taxon>Basidiomycota</taxon>
        <taxon>Agaricomycotina</taxon>
        <taxon>Agaricomycetes</taxon>
        <taxon>Phallomycetidae</taxon>
        <taxon>Geastrales</taxon>
        <taxon>Sphaerobolaceae</taxon>
        <taxon>Sphaerobolus</taxon>
    </lineage>
</organism>
<dbReference type="EMBL" id="KN837139">
    <property type="protein sequence ID" value="KIJ41060.1"/>
    <property type="molecule type" value="Genomic_DNA"/>
</dbReference>
<dbReference type="AlphaFoldDB" id="A0A0C9VRT5"/>
<accession>A0A0C9VRT5</accession>
<dbReference type="Proteomes" id="UP000054279">
    <property type="component" value="Unassembled WGS sequence"/>
</dbReference>
<feature type="compositionally biased region" description="Basic and acidic residues" evidence="1">
    <location>
        <begin position="25"/>
        <end position="37"/>
    </location>
</feature>
<evidence type="ECO:0000313" key="2">
    <source>
        <dbReference type="EMBL" id="KIJ41060.1"/>
    </source>
</evidence>
<dbReference type="HOGENOM" id="CLU_085464_0_0_1"/>
<keyword evidence="3" id="KW-1185">Reference proteome</keyword>
<feature type="compositionally biased region" description="Acidic residues" evidence="1">
    <location>
        <begin position="38"/>
        <end position="48"/>
    </location>
</feature>
<sequence length="225" mass="26515">MAVESPNATQDYNNRQRNIWPMILAERDEESRGNHAEIEDDSEDSYSEEDSKTESTQAYCEEELEEEEEEEKQERYYEENNRLVNSYVAGMHTVAGQDRQNGCQFMPRITPTGNTELRNPTWFKEEYVFGSLQFKGQYMYDWIELPFTMDGEFDPVMLIDNAIPAMCFNRYGEYEMDYVNMKYMDSPIDGLAHYLDTPLYGADLCLIEKIILIQDNSFEIQLFIF</sequence>
<feature type="compositionally biased region" description="Acidic residues" evidence="1">
    <location>
        <begin position="60"/>
        <end position="71"/>
    </location>
</feature>
<feature type="region of interest" description="Disordered" evidence="1">
    <location>
        <begin position="23"/>
        <end position="75"/>
    </location>
</feature>
<proteinExistence type="predicted"/>
<protein>
    <submittedName>
        <fullName evidence="2">Uncharacterized protein</fullName>
    </submittedName>
</protein>
<gene>
    <name evidence="2" type="ORF">M422DRAFT_255905</name>
</gene>
<evidence type="ECO:0000256" key="1">
    <source>
        <dbReference type="SAM" id="MobiDB-lite"/>
    </source>
</evidence>
<name>A0A0C9VRT5_SPHS4</name>
<evidence type="ECO:0000313" key="3">
    <source>
        <dbReference type="Proteomes" id="UP000054279"/>
    </source>
</evidence>